<dbReference type="RefSeq" id="WP_122897557.1">
    <property type="nucleotide sequence ID" value="NZ_RHIB01000001.1"/>
</dbReference>
<keyword evidence="2" id="KW-1185">Reference proteome</keyword>
<gene>
    <name evidence="1" type="ORF">EBO34_08985</name>
</gene>
<dbReference type="Proteomes" id="UP000278746">
    <property type="component" value="Unassembled WGS sequence"/>
</dbReference>
<dbReference type="AlphaFoldDB" id="A0A3M7TWU0"/>
<name>A0A3M7TWU0_9BACI</name>
<proteinExistence type="predicted"/>
<organism evidence="1 2">
    <name type="scientific">Alteribacter keqinensis</name>
    <dbReference type="NCBI Taxonomy" id="2483800"/>
    <lineage>
        <taxon>Bacteria</taxon>
        <taxon>Bacillati</taxon>
        <taxon>Bacillota</taxon>
        <taxon>Bacilli</taxon>
        <taxon>Bacillales</taxon>
        <taxon>Bacillaceae</taxon>
        <taxon>Alteribacter</taxon>
    </lineage>
</organism>
<reference evidence="1 2" key="1">
    <citation type="submission" date="2018-10" db="EMBL/GenBank/DDBJ databases">
        <title>Bacillus Keqinensis sp. nov., a moderately halophilic bacterium isolated from a saline-alkaline lake.</title>
        <authorList>
            <person name="Wang H."/>
        </authorList>
    </citation>
    <scope>NUCLEOTIDE SEQUENCE [LARGE SCALE GENOMIC DNA]</scope>
    <source>
        <strain evidence="1 2">KQ-3</strain>
    </source>
</reference>
<protein>
    <submittedName>
        <fullName evidence="1">Uncharacterized protein</fullName>
    </submittedName>
</protein>
<dbReference type="Gene3D" id="3.40.50.720">
    <property type="entry name" value="NAD(P)-binding Rossmann-like Domain"/>
    <property type="match status" value="1"/>
</dbReference>
<dbReference type="EMBL" id="RHIB01000001">
    <property type="protein sequence ID" value="RNA70046.1"/>
    <property type="molecule type" value="Genomic_DNA"/>
</dbReference>
<dbReference type="OrthoDB" id="2938417at2"/>
<sequence>MKRVTIVNALDFFGYHLCEEAMNRGIEVTAVDNKDLNEEQEIMRDLFARNSLFTLRSEPDEQDENQVIVNAYEREARCDGIRVTSADKDGDIRLPALYGPFQPETMVYSSLIRTALEGKDAEFSRLTLAAEKEAVDLLYAGDAASDVFEKMENAEDGPILLSSPGSETWKTGLTTVLDTFEHLKGAGKLLNVTAAERTVGEGVTVVTVEGITPAEGVKLQIEWMERLFNEKEGL</sequence>
<evidence type="ECO:0000313" key="1">
    <source>
        <dbReference type="EMBL" id="RNA70046.1"/>
    </source>
</evidence>
<accession>A0A3M7TWU0</accession>
<evidence type="ECO:0000313" key="2">
    <source>
        <dbReference type="Proteomes" id="UP000278746"/>
    </source>
</evidence>
<comment type="caution">
    <text evidence="1">The sequence shown here is derived from an EMBL/GenBank/DDBJ whole genome shotgun (WGS) entry which is preliminary data.</text>
</comment>